<dbReference type="InterPro" id="IPR022450">
    <property type="entry name" value="TsaD"/>
</dbReference>
<dbReference type="PANTHER" id="PTHR11735">
    <property type="entry name" value="TRNA N6-ADENOSINE THREONYLCARBAMOYLTRANSFERASE"/>
    <property type="match status" value="1"/>
</dbReference>
<evidence type="ECO:0000256" key="3">
    <source>
        <dbReference type="ARBA" id="ARBA00022679"/>
    </source>
</evidence>
<keyword evidence="8" id="KW-0408">Iron</keyword>
<dbReference type="InterPro" id="IPR043129">
    <property type="entry name" value="ATPase_NBD"/>
</dbReference>
<evidence type="ECO:0000313" key="15">
    <source>
        <dbReference type="Proteomes" id="UP000677054"/>
    </source>
</evidence>
<evidence type="ECO:0000256" key="1">
    <source>
        <dbReference type="ARBA" id="ARBA00001602"/>
    </source>
</evidence>
<dbReference type="AlphaFoldDB" id="A0A7R9AFG0"/>
<dbReference type="Pfam" id="PF01177">
    <property type="entry name" value="Asp_Glu_race"/>
    <property type="match status" value="1"/>
</dbReference>
<gene>
    <name evidence="14" type="ORF">DSTB1V02_LOCUS12999</name>
</gene>
<dbReference type="InterPro" id="IPR015942">
    <property type="entry name" value="Asp/Glu/hydantoin_racemase"/>
</dbReference>
<evidence type="ECO:0000256" key="12">
    <source>
        <dbReference type="ARBA" id="ARBA00048117"/>
    </source>
</evidence>
<dbReference type="InterPro" id="IPR001920">
    <property type="entry name" value="Asp/Glu_race"/>
</dbReference>
<keyword evidence="10" id="KW-0012">Acyltransferase</keyword>
<dbReference type="CDD" id="cd11572">
    <property type="entry name" value="RlmI_M_like"/>
    <property type="match status" value="1"/>
</dbReference>
<dbReference type="SUPFAM" id="SSF53681">
    <property type="entry name" value="Aspartate/glutamate racemase"/>
    <property type="match status" value="2"/>
</dbReference>
<keyword evidence="4" id="KW-0819">tRNA processing</keyword>
<dbReference type="SUPFAM" id="SSF53335">
    <property type="entry name" value="S-adenosyl-L-methionine-dependent methyltransferases"/>
    <property type="match status" value="1"/>
</dbReference>
<evidence type="ECO:0000259" key="13">
    <source>
        <dbReference type="Pfam" id="PF00814"/>
    </source>
</evidence>
<dbReference type="GO" id="GO:0008881">
    <property type="term" value="F:glutamate racemase activity"/>
    <property type="evidence" value="ECO:0007669"/>
    <property type="project" value="UniProtKB-EC"/>
</dbReference>
<keyword evidence="9" id="KW-0413">Isomerase</keyword>
<evidence type="ECO:0000256" key="11">
    <source>
        <dbReference type="ARBA" id="ARBA00023316"/>
    </source>
</evidence>
<dbReference type="HAMAP" id="MF_00258">
    <property type="entry name" value="Glu_racemase"/>
    <property type="match status" value="1"/>
</dbReference>
<proteinExistence type="inferred from homology"/>
<dbReference type="Proteomes" id="UP000677054">
    <property type="component" value="Unassembled WGS sequence"/>
</dbReference>
<evidence type="ECO:0000256" key="5">
    <source>
        <dbReference type="ARBA" id="ARBA00022723"/>
    </source>
</evidence>
<evidence type="ECO:0000256" key="9">
    <source>
        <dbReference type="ARBA" id="ARBA00023235"/>
    </source>
</evidence>
<evidence type="ECO:0000256" key="2">
    <source>
        <dbReference type="ARBA" id="ARBA00022490"/>
    </source>
</evidence>
<keyword evidence="2" id="KW-0963">Cytoplasm</keyword>
<dbReference type="GO" id="GO:0071555">
    <property type="term" value="P:cell wall organization"/>
    <property type="evidence" value="ECO:0007669"/>
    <property type="project" value="UniProtKB-KW"/>
</dbReference>
<dbReference type="FunFam" id="3.40.50.1860:FF:000001">
    <property type="entry name" value="Glutamate racemase"/>
    <property type="match status" value="1"/>
</dbReference>
<dbReference type="HAMAP" id="MF_01445">
    <property type="entry name" value="TsaD"/>
    <property type="match status" value="1"/>
</dbReference>
<dbReference type="SUPFAM" id="SSF53067">
    <property type="entry name" value="Actin-like ATPase domain"/>
    <property type="match status" value="2"/>
</dbReference>
<dbReference type="InterPro" id="IPR000905">
    <property type="entry name" value="Gcp-like_dom"/>
</dbReference>
<dbReference type="EMBL" id="LR905059">
    <property type="protein sequence ID" value="CAD7253249.1"/>
    <property type="molecule type" value="Genomic_DNA"/>
</dbReference>
<keyword evidence="3" id="KW-0808">Transferase</keyword>
<keyword evidence="15" id="KW-1185">Reference proteome</keyword>
<dbReference type="EMBL" id="CAJPEV010005542">
    <property type="protein sequence ID" value="CAG0903259.1"/>
    <property type="molecule type" value="Genomic_DNA"/>
</dbReference>
<dbReference type="NCBIfam" id="TIGR00329">
    <property type="entry name" value="gcp_kae1"/>
    <property type="match status" value="1"/>
</dbReference>
<protein>
    <recommendedName>
        <fullName evidence="13">Gcp-like domain-containing protein</fullName>
    </recommendedName>
</protein>
<evidence type="ECO:0000256" key="8">
    <source>
        <dbReference type="ARBA" id="ARBA00023004"/>
    </source>
</evidence>
<comment type="catalytic activity">
    <reaction evidence="12">
        <text>L-threonylcarbamoyladenylate + adenosine(37) in tRNA = N(6)-L-threonylcarbamoyladenosine(37) in tRNA + AMP + H(+)</text>
        <dbReference type="Rhea" id="RHEA:37059"/>
        <dbReference type="Rhea" id="RHEA-COMP:10162"/>
        <dbReference type="Rhea" id="RHEA-COMP:10163"/>
        <dbReference type="ChEBI" id="CHEBI:15378"/>
        <dbReference type="ChEBI" id="CHEBI:73682"/>
        <dbReference type="ChEBI" id="CHEBI:74411"/>
        <dbReference type="ChEBI" id="CHEBI:74418"/>
        <dbReference type="ChEBI" id="CHEBI:456215"/>
        <dbReference type="EC" id="2.3.1.234"/>
    </reaction>
</comment>
<evidence type="ECO:0000256" key="4">
    <source>
        <dbReference type="ARBA" id="ARBA00022694"/>
    </source>
</evidence>
<dbReference type="PROSITE" id="PS00924">
    <property type="entry name" value="ASP_GLU_RACEMASE_2"/>
    <property type="match status" value="1"/>
</dbReference>
<accession>A0A7R9AFG0</accession>
<dbReference type="FunFam" id="3.30.420.40:FF:000040">
    <property type="entry name" value="tRNA N6-adenosine threonylcarbamoyltransferase"/>
    <property type="match status" value="1"/>
</dbReference>
<dbReference type="GO" id="GO:0046872">
    <property type="term" value="F:metal ion binding"/>
    <property type="evidence" value="ECO:0007669"/>
    <property type="project" value="UniProtKB-KW"/>
</dbReference>
<sequence>MGIESSCDETACALYDDQNGLLAHTLFSQAQMHASYGGVVPELAARDHIRRFIPLLEECLHVAHRNLDDIDIIAYTSGPGLAGALLTGAAFATSLAFALGKPTVCVHHLEGHLLSPFLADPMPNWPFLALLISGGHTQLIAAHNLNQYELIGDTLDDALGEAFDKTAKMLGLGYPGGPALSALAEQGVGGQFKLPRPLIAHDNLNFSFAGLKTSIHTQIRRYEADHGSMDMQTKANLARDFVDTIVAVVTRKIKGALEKTQLKNLVVAGGVSANHQLRQAITQLAKQQNVQVFFPPLALSTDNAAMIALTACYRLQAQQDVGQVDYTISIKPPIAQQLPEENLLYLADSRFAPYGEKPTEWIIARTLQIAKWLINTPCKMIVIACNTATAHAVQAVRDDFPIAVVGIEPGLKPACHISQTHKIGVLATHNTLKSHKFNTLLASMPPNIEFILQTGYGLVDLIEGGQIESTAMQTLLRQYLDPMLIQGVDTLVLGCTHYPFIAKQIRTLYGNQFQLIDTGQAVAQQVKRLLISNNLLNVNHTIGKQQFYTTGYAQDLTNFLFQQLHIKQTALETNLDDENRPVDDALIKGRVQNAVHLREQIIDQSKTNAYRVIFGEADGLPGFIADRYGDVLVCQITSAGAEKWRESIFKALLKATNLTTLYERSDAAIRDREGLPARTGLVCGELTQTKNIDQVNIEWVDQDVLKLLRMYREQKKQFDIIILDPPKFAPSQVHLEKAARAYKEINFVAMGLLKPGGYLWTFSCSGAMTLDHFRYIVAQSARDAHIMVQVVKTLSAGSDHPSLPNFSEGEYLK</sequence>
<dbReference type="CDD" id="cd24133">
    <property type="entry name" value="ASKHA_NBD_TsaD_bac"/>
    <property type="match status" value="1"/>
</dbReference>
<dbReference type="NCBIfam" id="TIGR00067">
    <property type="entry name" value="glut_race"/>
    <property type="match status" value="1"/>
</dbReference>
<dbReference type="GO" id="GO:0002949">
    <property type="term" value="P:tRNA threonylcarbamoyladenosine modification"/>
    <property type="evidence" value="ECO:0007669"/>
    <property type="project" value="InterPro"/>
</dbReference>
<dbReference type="InterPro" id="IPR033134">
    <property type="entry name" value="Asp/Glu_racemase_AS_2"/>
</dbReference>
<evidence type="ECO:0000256" key="10">
    <source>
        <dbReference type="ARBA" id="ARBA00023315"/>
    </source>
</evidence>
<dbReference type="Gene3D" id="3.30.750.80">
    <property type="entry name" value="RNA methyltransferase domain (HRMD) like"/>
    <property type="match status" value="1"/>
</dbReference>
<evidence type="ECO:0000256" key="7">
    <source>
        <dbReference type="ARBA" id="ARBA00022984"/>
    </source>
</evidence>
<dbReference type="InterPro" id="IPR018187">
    <property type="entry name" value="Asp/Glu_racemase_AS_1"/>
</dbReference>
<dbReference type="GO" id="GO:0061711">
    <property type="term" value="F:tRNA N(6)-L-threonylcarbamoyladenine synthase activity"/>
    <property type="evidence" value="ECO:0007669"/>
    <property type="project" value="UniProtKB-EC"/>
</dbReference>
<dbReference type="PROSITE" id="PS00923">
    <property type="entry name" value="ASP_GLU_RACEMASE_1"/>
    <property type="match status" value="1"/>
</dbReference>
<organism evidence="14">
    <name type="scientific">Darwinula stevensoni</name>
    <dbReference type="NCBI Taxonomy" id="69355"/>
    <lineage>
        <taxon>Eukaryota</taxon>
        <taxon>Metazoa</taxon>
        <taxon>Ecdysozoa</taxon>
        <taxon>Arthropoda</taxon>
        <taxon>Crustacea</taxon>
        <taxon>Oligostraca</taxon>
        <taxon>Ostracoda</taxon>
        <taxon>Podocopa</taxon>
        <taxon>Podocopida</taxon>
        <taxon>Darwinulocopina</taxon>
        <taxon>Darwinuloidea</taxon>
        <taxon>Darwinulidae</taxon>
        <taxon>Darwinula</taxon>
    </lineage>
</organism>
<dbReference type="Gene3D" id="3.40.50.1860">
    <property type="match status" value="2"/>
</dbReference>
<dbReference type="Gene3D" id="3.30.420.40">
    <property type="match status" value="2"/>
</dbReference>
<dbReference type="NCBIfam" id="TIGR03723">
    <property type="entry name" value="T6A_TsaD_YgjD"/>
    <property type="match status" value="1"/>
</dbReference>
<keyword evidence="7" id="KW-0573">Peptidoglycan synthesis</keyword>
<comment type="catalytic activity">
    <reaction evidence="1">
        <text>L-glutamate = D-glutamate</text>
        <dbReference type="Rhea" id="RHEA:12813"/>
        <dbReference type="ChEBI" id="CHEBI:29985"/>
        <dbReference type="ChEBI" id="CHEBI:29986"/>
        <dbReference type="EC" id="5.1.1.3"/>
    </reaction>
</comment>
<dbReference type="InterPro" id="IPR017861">
    <property type="entry name" value="KAE1/TsaD"/>
</dbReference>
<dbReference type="PRINTS" id="PR00789">
    <property type="entry name" value="OSIALOPTASE"/>
</dbReference>
<name>A0A7R9AFG0_9CRUS</name>
<dbReference type="GO" id="GO:0008360">
    <property type="term" value="P:regulation of cell shape"/>
    <property type="evidence" value="ECO:0007669"/>
    <property type="project" value="UniProtKB-KW"/>
</dbReference>
<dbReference type="Gene3D" id="3.40.50.150">
    <property type="entry name" value="Vaccinia Virus protein VP39"/>
    <property type="match status" value="1"/>
</dbReference>
<feature type="domain" description="Gcp-like" evidence="13">
    <location>
        <begin position="21"/>
        <end position="308"/>
    </location>
</feature>
<feature type="non-terminal residue" evidence="14">
    <location>
        <position position="1"/>
    </location>
</feature>
<dbReference type="InterPro" id="IPR004391">
    <property type="entry name" value="Glu_race"/>
</dbReference>
<dbReference type="Pfam" id="PF00814">
    <property type="entry name" value="TsaD"/>
    <property type="match status" value="1"/>
</dbReference>
<keyword evidence="5" id="KW-0479">Metal-binding</keyword>
<dbReference type="PANTHER" id="PTHR11735:SF6">
    <property type="entry name" value="TRNA N6-ADENOSINE THREONYLCARBAMOYLTRANSFERASE, MITOCHONDRIAL"/>
    <property type="match status" value="1"/>
</dbReference>
<dbReference type="OrthoDB" id="10259622at2759"/>
<reference evidence="14" key="1">
    <citation type="submission" date="2020-11" db="EMBL/GenBank/DDBJ databases">
        <authorList>
            <person name="Tran Van P."/>
        </authorList>
    </citation>
    <scope>NUCLEOTIDE SEQUENCE</scope>
</reference>
<dbReference type="InterPro" id="IPR029063">
    <property type="entry name" value="SAM-dependent_MTases_sf"/>
</dbReference>
<keyword evidence="11" id="KW-0961">Cell wall biogenesis/degradation</keyword>
<evidence type="ECO:0000256" key="6">
    <source>
        <dbReference type="ARBA" id="ARBA00022960"/>
    </source>
</evidence>
<evidence type="ECO:0000313" key="14">
    <source>
        <dbReference type="EMBL" id="CAD7253249.1"/>
    </source>
</evidence>
<keyword evidence="6" id="KW-0133">Cell shape</keyword>